<comment type="caution">
    <text evidence="2">The sequence shown here is derived from an EMBL/GenBank/DDBJ whole genome shotgun (WGS) entry which is preliminary data.</text>
</comment>
<dbReference type="Proteomes" id="UP000034705">
    <property type="component" value="Unassembled WGS sequence"/>
</dbReference>
<protein>
    <submittedName>
        <fullName evidence="2">Uncharacterized protein</fullName>
    </submittedName>
</protein>
<feature type="compositionally biased region" description="Basic and acidic residues" evidence="1">
    <location>
        <begin position="33"/>
        <end position="46"/>
    </location>
</feature>
<name>A0A0G1PNS4_9BACT</name>
<dbReference type="EMBL" id="LCMG01000001">
    <property type="protein sequence ID" value="KKU34327.1"/>
    <property type="molecule type" value="Genomic_DNA"/>
</dbReference>
<proteinExistence type="predicted"/>
<reference evidence="2 3" key="1">
    <citation type="journal article" date="2015" name="Nature">
        <title>rRNA introns, odd ribosomes, and small enigmatic genomes across a large radiation of phyla.</title>
        <authorList>
            <person name="Brown C.T."/>
            <person name="Hug L.A."/>
            <person name="Thomas B.C."/>
            <person name="Sharon I."/>
            <person name="Castelle C.J."/>
            <person name="Singh A."/>
            <person name="Wilkins M.J."/>
            <person name="Williams K.H."/>
            <person name="Banfield J.F."/>
        </authorList>
    </citation>
    <scope>NUCLEOTIDE SEQUENCE [LARGE SCALE GENOMIC DNA]</scope>
</reference>
<accession>A0A0G1PNS4</accession>
<evidence type="ECO:0000313" key="2">
    <source>
        <dbReference type="EMBL" id="KKU34327.1"/>
    </source>
</evidence>
<gene>
    <name evidence="2" type="ORF">UX45_C0001G0036</name>
</gene>
<organism evidence="2 3">
    <name type="scientific">Candidatus Uhrbacteria bacterium GW2011_GWF2_46_218</name>
    <dbReference type="NCBI Taxonomy" id="1619001"/>
    <lineage>
        <taxon>Bacteria</taxon>
        <taxon>Candidatus Uhriibacteriota</taxon>
    </lineage>
</organism>
<evidence type="ECO:0000256" key="1">
    <source>
        <dbReference type="SAM" id="MobiDB-lite"/>
    </source>
</evidence>
<sequence>MALERLARIPASKAEQVEKEARIPIPRMLNNGRVRDGSREGEEVNGRRNQRTIKARTKRIRFGDTRNFTGAFERRYPRGDKRDSISFDVYTRSAVR</sequence>
<feature type="region of interest" description="Disordered" evidence="1">
    <location>
        <begin position="28"/>
        <end position="51"/>
    </location>
</feature>
<dbReference type="AlphaFoldDB" id="A0A0G1PNS4"/>
<evidence type="ECO:0000313" key="3">
    <source>
        <dbReference type="Proteomes" id="UP000034705"/>
    </source>
</evidence>